<keyword evidence="3 12" id="KW-0235">DNA replication</keyword>
<dbReference type="Pfam" id="PF08646">
    <property type="entry name" value="Rep_fac-A_C"/>
    <property type="match status" value="1"/>
</dbReference>
<feature type="compositionally biased region" description="Low complexity" evidence="13">
    <location>
        <begin position="35"/>
        <end position="50"/>
    </location>
</feature>
<accession>A0AAD7LFL5</accession>
<evidence type="ECO:0000256" key="7">
    <source>
        <dbReference type="ARBA" id="ARBA00022833"/>
    </source>
</evidence>
<comment type="caution">
    <text evidence="17">The sequence shown here is derived from an EMBL/GenBank/DDBJ whole genome shotgun (WGS) entry which is preliminary data.</text>
</comment>
<feature type="region of interest" description="Disordered" evidence="13">
    <location>
        <begin position="567"/>
        <end position="600"/>
    </location>
</feature>
<feature type="region of interest" description="Disordered" evidence="13">
    <location>
        <begin position="335"/>
        <end position="428"/>
    </location>
</feature>
<dbReference type="GO" id="GO:0006260">
    <property type="term" value="P:DNA replication"/>
    <property type="evidence" value="ECO:0007669"/>
    <property type="project" value="UniProtKB-KW"/>
</dbReference>
<dbReference type="GO" id="GO:0008270">
    <property type="term" value="F:zinc ion binding"/>
    <property type="evidence" value="ECO:0007669"/>
    <property type="project" value="UniProtKB-KW"/>
</dbReference>
<evidence type="ECO:0000256" key="12">
    <source>
        <dbReference type="RuleBase" id="RU364130"/>
    </source>
</evidence>
<protein>
    <recommendedName>
        <fullName evidence="12">Replication protein A subunit</fullName>
    </recommendedName>
</protein>
<feature type="region of interest" description="Disordered" evidence="13">
    <location>
        <begin position="612"/>
        <end position="654"/>
    </location>
</feature>
<sequence length="1181" mass="129156">MESIHWNGSSNDLRIHHSVTSSGEGEHSNSRKELGVSASSSSSGSVSSSSRDNFQLYSNASSKALVGASATEPPKLDEDHYQGHFQHEFHHNDFGTQKLSRSSSSSSSSASDTSDEEDPFQLLTDTTSKADHVGATVPQKVDEDHHRVLLEPEMNHTLSVMELGNSRIPNNDSRTHHVNAFGETHVPTVGKKLGHSSSSSSSASDSSTDDPFQSPTSTVSKNHAGIAAPQNEEGHKSITNSDLGTHDAKILWADHSSTKGEKLVPSSLPENEVSKKPEGTVSDNKPDKDHDQGLLKLESHQTLPEVEQVHKSVNTNDLRTYPVAVYGEAASVPVEKLGSSLPSSSPASESSSKDSSQLAVKARSNSPTRTVQFKDEMDSRSASDSCIDEIPISSMPNNEQSSSGVGHLSPTASPDQNGGLGSSNDSVTQYPPVQVIERPGDPASSSSYRIPSHVFARNKSTTPMEWSVTSNESLFSIHNGNMSFSRDQQYLTDFSNSPPPPVNKSTELSQTTAKPDKDSGVVEAKAAEAKAAEAKANEAKANEAKANEAKAAEAKAAETMREIIRENAENDLKENTKQVEKTSVPSPLISQHSDGSTKSFAFPILTGDAEKTASPKVAEEKPRQLVQSQPQIPKETPDPNAAQTPKSTTNSTHTQNKSWFSCFCFNDILDYTVNDIPKKSEKYLIVTKCEPVSPALEMEIKIEVKCEGTSIIVKPKQENEIKCEVRSEGPGILLKPKQEMITKSAAQIVHEQEGNMAPAARMAMTRRVRPLASLNPYQGNWTIKVRVTSKGVMRTYKNARGEGCVFNVELTDEDGTQIQATMFNEAARKFYDKFELGKVYYISKGTLKVANKQFKTVQNYYEMTLNENSEVEESSNEASFVPQAKFNFVQIDQFGPFVNGKELVDIVGVVQNVSSTISIRRKSNNEQIPKRDITVADETKKTVVVSLWNELATNIGQELLDMADKCPVVAIKSLRVGAFQGVSLYESEGKGTSMVSVSSSLSPTSRSGARSMYSDRVLLSHITSNLSLGEDKPSFFSVRAHISFIKPDQTMWYRTCKTCNKKVTEAIGSGFWCEACQRSDEACGLSGEAWISVFNEEAEKIIGCSADELDNLKSQEGEENPYQLKLKEATWTPHLFRVIVSQNEYMNEKRQRITVRATAPVDFAAESRFLLEEISKMKGSQ</sequence>
<feature type="region of interest" description="Disordered" evidence="13">
    <location>
        <begin position="494"/>
        <end position="526"/>
    </location>
</feature>
<dbReference type="CDD" id="cd04475">
    <property type="entry name" value="RPA1_DBD_B"/>
    <property type="match status" value="1"/>
</dbReference>
<evidence type="ECO:0000256" key="13">
    <source>
        <dbReference type="SAM" id="MobiDB-lite"/>
    </source>
</evidence>
<dbReference type="GO" id="GO:0005634">
    <property type="term" value="C:nucleus"/>
    <property type="evidence" value="ECO:0007669"/>
    <property type="project" value="UniProtKB-SubCell"/>
</dbReference>
<dbReference type="SUPFAM" id="SSF50249">
    <property type="entry name" value="Nucleic acid-binding proteins"/>
    <property type="match status" value="3"/>
</dbReference>
<dbReference type="Pfam" id="PF16900">
    <property type="entry name" value="REPA_OB_2"/>
    <property type="match status" value="1"/>
</dbReference>
<dbReference type="PANTHER" id="PTHR33673:SF38">
    <property type="entry name" value="CHROMODOMAIN-HELICASE-DNA-BINDING PROTEIN 7-LIKE"/>
    <property type="match status" value="1"/>
</dbReference>
<feature type="compositionally biased region" description="Basic and acidic residues" evidence="13">
    <location>
        <begin position="612"/>
        <end position="623"/>
    </location>
</feature>
<feature type="domain" description="OB" evidence="14">
    <location>
        <begin position="781"/>
        <end position="853"/>
    </location>
</feature>
<keyword evidence="9" id="KW-0233">DNA recombination</keyword>
<keyword evidence="6 12" id="KW-0863">Zinc-finger</keyword>
<keyword evidence="11 12" id="KW-0539">Nucleus</keyword>
<keyword evidence="4 12" id="KW-0479">Metal-binding</keyword>
<evidence type="ECO:0000256" key="10">
    <source>
        <dbReference type="ARBA" id="ARBA00023204"/>
    </source>
</evidence>
<evidence type="ECO:0000256" key="1">
    <source>
        <dbReference type="ARBA" id="ARBA00004123"/>
    </source>
</evidence>
<dbReference type="FunFam" id="2.40.50.140:FF:000041">
    <property type="entry name" value="Replication protein A subunit"/>
    <property type="match status" value="1"/>
</dbReference>
<dbReference type="Gene3D" id="2.40.50.140">
    <property type="entry name" value="Nucleic acid-binding proteins"/>
    <property type="match status" value="3"/>
</dbReference>
<gene>
    <name evidence="17" type="ORF">O6P43_022915</name>
</gene>
<keyword evidence="7 12" id="KW-0862">Zinc</keyword>
<keyword evidence="8 12" id="KW-0238">DNA-binding</keyword>
<feature type="compositionally biased region" description="Basic and acidic residues" evidence="13">
    <location>
        <begin position="514"/>
        <end position="526"/>
    </location>
</feature>
<dbReference type="FunFam" id="2.40.50.140:FF:000090">
    <property type="entry name" value="Replication protein A subunit"/>
    <property type="match status" value="1"/>
</dbReference>
<feature type="compositionally biased region" description="Basic and acidic residues" evidence="13">
    <location>
        <begin position="272"/>
        <end position="299"/>
    </location>
</feature>
<feature type="compositionally biased region" description="Polar residues" evidence="13">
    <location>
        <begin position="581"/>
        <end position="599"/>
    </location>
</feature>
<keyword evidence="18" id="KW-1185">Reference proteome</keyword>
<feature type="compositionally biased region" description="Polar residues" evidence="13">
    <location>
        <begin position="1"/>
        <end position="23"/>
    </location>
</feature>
<feature type="region of interest" description="Disordered" evidence="13">
    <location>
        <begin position="254"/>
        <end position="302"/>
    </location>
</feature>
<dbReference type="InterPro" id="IPR047192">
    <property type="entry name" value="Euk_RPA1_DBD_C"/>
</dbReference>
<feature type="compositionally biased region" description="Polar residues" evidence="13">
    <location>
        <begin position="394"/>
        <end position="428"/>
    </location>
</feature>
<dbReference type="EMBL" id="JARAOO010000009">
    <property type="protein sequence ID" value="KAJ7956476.1"/>
    <property type="molecule type" value="Genomic_DNA"/>
</dbReference>
<dbReference type="GO" id="GO:0006310">
    <property type="term" value="P:DNA recombination"/>
    <property type="evidence" value="ECO:0007669"/>
    <property type="project" value="UniProtKB-KW"/>
</dbReference>
<dbReference type="CDD" id="cd04476">
    <property type="entry name" value="RPA1_DBD_C"/>
    <property type="match status" value="1"/>
</dbReference>
<comment type="subunit">
    <text evidence="12">Heterotrimer of RPA1, RPA2 and RPA3 (canonical replication protein A complex).</text>
</comment>
<evidence type="ECO:0000259" key="14">
    <source>
        <dbReference type="Pfam" id="PF01336"/>
    </source>
</evidence>
<feature type="compositionally biased region" description="Polar residues" evidence="13">
    <location>
        <begin position="211"/>
        <end position="221"/>
    </location>
</feature>
<keyword evidence="5" id="KW-0227">DNA damage</keyword>
<feature type="domain" description="Replication protein A OB" evidence="16">
    <location>
        <begin position="901"/>
        <end position="985"/>
    </location>
</feature>
<evidence type="ECO:0000256" key="6">
    <source>
        <dbReference type="ARBA" id="ARBA00022771"/>
    </source>
</evidence>
<dbReference type="NCBIfam" id="TIGR00617">
    <property type="entry name" value="rpa1"/>
    <property type="match status" value="1"/>
</dbReference>
<evidence type="ECO:0000256" key="9">
    <source>
        <dbReference type="ARBA" id="ARBA00023172"/>
    </source>
</evidence>
<evidence type="ECO:0000313" key="18">
    <source>
        <dbReference type="Proteomes" id="UP001163823"/>
    </source>
</evidence>
<dbReference type="InterPro" id="IPR013955">
    <property type="entry name" value="Rep_factor-A_C"/>
</dbReference>
<feature type="compositionally biased region" description="Low complexity" evidence="13">
    <location>
        <begin position="100"/>
        <end position="112"/>
    </location>
</feature>
<dbReference type="FunFam" id="2.40.50.140:FF:000064">
    <property type="entry name" value="Replication protein A subunit"/>
    <property type="match status" value="1"/>
</dbReference>
<feature type="compositionally biased region" description="Low complexity" evidence="13">
    <location>
        <begin position="196"/>
        <end position="210"/>
    </location>
</feature>
<feature type="compositionally biased region" description="Basic and acidic residues" evidence="13">
    <location>
        <begin position="372"/>
        <end position="381"/>
    </location>
</feature>
<dbReference type="AlphaFoldDB" id="A0AAD7LFL5"/>
<dbReference type="GO" id="GO:0006281">
    <property type="term" value="P:DNA repair"/>
    <property type="evidence" value="ECO:0007669"/>
    <property type="project" value="UniProtKB-KW"/>
</dbReference>
<dbReference type="CDD" id="cd04474">
    <property type="entry name" value="RPA1_DBD_A"/>
    <property type="match status" value="1"/>
</dbReference>
<feature type="compositionally biased region" description="Polar residues" evidence="13">
    <location>
        <begin position="503"/>
        <end position="513"/>
    </location>
</feature>
<evidence type="ECO:0000259" key="15">
    <source>
        <dbReference type="Pfam" id="PF08646"/>
    </source>
</evidence>
<dbReference type="GO" id="GO:0003677">
    <property type="term" value="F:DNA binding"/>
    <property type="evidence" value="ECO:0007669"/>
    <property type="project" value="UniProtKB-KW"/>
</dbReference>
<feature type="compositionally biased region" description="Basic and acidic residues" evidence="13">
    <location>
        <begin position="24"/>
        <end position="34"/>
    </location>
</feature>
<feature type="region of interest" description="Disordered" evidence="13">
    <location>
        <begin position="186"/>
        <end position="242"/>
    </location>
</feature>
<feature type="compositionally biased region" description="Basic and acidic residues" evidence="13">
    <location>
        <begin position="567"/>
        <end position="580"/>
    </location>
</feature>
<dbReference type="Pfam" id="PF01336">
    <property type="entry name" value="tRNA_anti-codon"/>
    <property type="match status" value="1"/>
</dbReference>
<dbReference type="PANTHER" id="PTHR33673">
    <property type="entry name" value="SUPPRESSOR SRP40-LIKE PROTEIN"/>
    <property type="match status" value="1"/>
</dbReference>
<keyword evidence="10" id="KW-0234">DNA repair</keyword>
<organism evidence="17 18">
    <name type="scientific">Quillaja saponaria</name>
    <name type="common">Soap bark tree</name>
    <dbReference type="NCBI Taxonomy" id="32244"/>
    <lineage>
        <taxon>Eukaryota</taxon>
        <taxon>Viridiplantae</taxon>
        <taxon>Streptophyta</taxon>
        <taxon>Embryophyta</taxon>
        <taxon>Tracheophyta</taxon>
        <taxon>Spermatophyta</taxon>
        <taxon>Magnoliopsida</taxon>
        <taxon>eudicotyledons</taxon>
        <taxon>Gunneridae</taxon>
        <taxon>Pentapetalae</taxon>
        <taxon>rosids</taxon>
        <taxon>fabids</taxon>
        <taxon>Fabales</taxon>
        <taxon>Quillajaceae</taxon>
        <taxon>Quillaja</taxon>
    </lineage>
</organism>
<dbReference type="KEGG" id="qsa:O6P43_022915"/>
<feature type="region of interest" description="Disordered" evidence="13">
    <location>
        <begin position="1"/>
        <end position="52"/>
    </location>
</feature>
<evidence type="ECO:0000256" key="2">
    <source>
        <dbReference type="ARBA" id="ARBA00005690"/>
    </source>
</evidence>
<dbReference type="Proteomes" id="UP001163823">
    <property type="component" value="Chromosome 9"/>
</dbReference>
<evidence type="ECO:0000259" key="16">
    <source>
        <dbReference type="Pfam" id="PF16900"/>
    </source>
</evidence>
<feature type="region of interest" description="Disordered" evidence="13">
    <location>
        <begin position="64"/>
        <end position="145"/>
    </location>
</feature>
<dbReference type="InterPro" id="IPR004365">
    <property type="entry name" value="NA-bd_OB_tRNA"/>
</dbReference>
<comment type="subcellular location">
    <subcellularLocation>
        <location evidence="1 12">Nucleus</location>
    </subcellularLocation>
</comment>
<feature type="domain" description="Replication factor A C-terminal" evidence="15">
    <location>
        <begin position="1035"/>
        <end position="1170"/>
    </location>
</feature>
<feature type="compositionally biased region" description="Low complexity" evidence="13">
    <location>
        <begin position="339"/>
        <end position="356"/>
    </location>
</feature>
<dbReference type="InterPro" id="IPR031657">
    <property type="entry name" value="REPA_OB_2"/>
</dbReference>
<dbReference type="InterPro" id="IPR004591">
    <property type="entry name" value="Rfa1"/>
</dbReference>
<comment type="function">
    <text evidence="12">Component of the replication protein A complex (RPA) required for DNA recombination, repair and replication. The activity of RPA is mediated by single-stranded DNA binding and protein interactions. Probably involved in repair of double-strand DNA breaks (DSBs) induced by genotoxic stresses.</text>
</comment>
<dbReference type="InterPro" id="IPR012340">
    <property type="entry name" value="NA-bd_OB-fold"/>
</dbReference>
<evidence type="ECO:0000256" key="8">
    <source>
        <dbReference type="ARBA" id="ARBA00023125"/>
    </source>
</evidence>
<evidence type="ECO:0000313" key="17">
    <source>
        <dbReference type="EMBL" id="KAJ7956476.1"/>
    </source>
</evidence>
<feature type="compositionally biased region" description="Basic and acidic residues" evidence="13">
    <location>
        <begin position="74"/>
        <end position="93"/>
    </location>
</feature>
<reference evidence="17" key="1">
    <citation type="journal article" date="2023" name="Science">
        <title>Elucidation of the pathway for biosynthesis of saponin adjuvants from the soapbark tree.</title>
        <authorList>
            <person name="Reed J."/>
            <person name="Orme A."/>
            <person name="El-Demerdash A."/>
            <person name="Owen C."/>
            <person name="Martin L.B.B."/>
            <person name="Misra R.C."/>
            <person name="Kikuchi S."/>
            <person name="Rejzek M."/>
            <person name="Martin A.C."/>
            <person name="Harkess A."/>
            <person name="Leebens-Mack J."/>
            <person name="Louveau T."/>
            <person name="Stephenson M.J."/>
            <person name="Osbourn A."/>
        </authorList>
    </citation>
    <scope>NUCLEOTIDE SEQUENCE</scope>
    <source>
        <strain evidence="17">S10</strain>
    </source>
</reference>
<evidence type="ECO:0000256" key="3">
    <source>
        <dbReference type="ARBA" id="ARBA00022705"/>
    </source>
</evidence>
<evidence type="ECO:0000256" key="11">
    <source>
        <dbReference type="ARBA" id="ARBA00023242"/>
    </source>
</evidence>
<name>A0AAD7LFL5_QUISA</name>
<comment type="similarity">
    <text evidence="2 12">Belongs to the replication factor A protein 1 family.</text>
</comment>
<feature type="compositionally biased region" description="Polar residues" evidence="13">
    <location>
        <begin position="641"/>
        <end position="654"/>
    </location>
</feature>
<evidence type="ECO:0000256" key="5">
    <source>
        <dbReference type="ARBA" id="ARBA00022763"/>
    </source>
</evidence>
<evidence type="ECO:0000256" key="4">
    <source>
        <dbReference type="ARBA" id="ARBA00022723"/>
    </source>
</evidence>
<proteinExistence type="inferred from homology"/>